<evidence type="ECO:0000313" key="3">
    <source>
        <dbReference type="Proteomes" id="UP000887567"/>
    </source>
</evidence>
<protein>
    <recommendedName>
        <fullName evidence="4">SPRY domain-containing protein</fullName>
    </recommendedName>
</protein>
<dbReference type="RefSeq" id="XP_028519581.1">
    <property type="nucleotide sequence ID" value="XM_028663780.1"/>
</dbReference>
<sequence length="273" mass="31615">MKIGEQLNKEYLAEYGDFFPHQESVEEKILKRNQRLLRHIVREVYLEETQLSRTSKNWVVLDEDRPLSVENQRMYMVKKCTKDAHIGDNNENSCIHSVRHNQKLSKDTPGFEVLIESAGSKRYLGIGLTSRENKKETFPGNNDNSVGYIVGYGEQPGVSHRIDEIDPFPYTGDMIGCRVMFDEPATDDGYLVQLTRNRRLVGQARAKRDNLFPFVAITHPDVKVLFRFVKDDQSTYKEKDDSSNQKENKGLSQEVKEMKKVCQHLQSQNQEIK</sequence>
<accession>A0A913YZQ0</accession>
<evidence type="ECO:0000313" key="2">
    <source>
        <dbReference type="EnsemblMetazoa" id="XP_028519581.1"/>
    </source>
</evidence>
<evidence type="ECO:0008006" key="4">
    <source>
        <dbReference type="Google" id="ProtNLM"/>
    </source>
</evidence>
<feature type="region of interest" description="Disordered" evidence="1">
    <location>
        <begin position="234"/>
        <end position="255"/>
    </location>
</feature>
<name>A0A913YZQ0_EXADI</name>
<dbReference type="Gene3D" id="2.60.120.920">
    <property type="match status" value="1"/>
</dbReference>
<organism evidence="2 3">
    <name type="scientific">Exaiptasia diaphana</name>
    <name type="common">Tropical sea anemone</name>
    <name type="synonym">Aiptasia pulchella</name>
    <dbReference type="NCBI Taxonomy" id="2652724"/>
    <lineage>
        <taxon>Eukaryota</taxon>
        <taxon>Metazoa</taxon>
        <taxon>Cnidaria</taxon>
        <taxon>Anthozoa</taxon>
        <taxon>Hexacorallia</taxon>
        <taxon>Actiniaria</taxon>
        <taxon>Aiptasiidae</taxon>
        <taxon>Exaiptasia</taxon>
    </lineage>
</organism>
<dbReference type="AlphaFoldDB" id="A0A913YZQ0"/>
<keyword evidence="3" id="KW-1185">Reference proteome</keyword>
<dbReference type="InterPro" id="IPR043136">
    <property type="entry name" value="B30.2/SPRY_sf"/>
</dbReference>
<evidence type="ECO:0000256" key="1">
    <source>
        <dbReference type="SAM" id="MobiDB-lite"/>
    </source>
</evidence>
<dbReference type="OrthoDB" id="5979954at2759"/>
<reference evidence="2" key="1">
    <citation type="submission" date="2022-11" db="UniProtKB">
        <authorList>
            <consortium name="EnsemblMetazoa"/>
        </authorList>
    </citation>
    <scope>IDENTIFICATION</scope>
</reference>
<dbReference type="KEGG" id="epa:110254272"/>
<dbReference type="EnsemblMetazoa" id="XM_028663780.1">
    <property type="protein sequence ID" value="XP_028519581.1"/>
    <property type="gene ID" value="LOC110254272"/>
</dbReference>
<dbReference type="GeneID" id="110254272"/>
<dbReference type="Proteomes" id="UP000887567">
    <property type="component" value="Unplaced"/>
</dbReference>
<proteinExistence type="predicted"/>